<accession>A0A2S0RBR5</accession>
<dbReference type="EMBL" id="CP028811">
    <property type="protein sequence ID" value="AWA29096.1"/>
    <property type="molecule type" value="Genomic_DNA"/>
</dbReference>
<evidence type="ECO:0000313" key="2">
    <source>
        <dbReference type="Proteomes" id="UP000244193"/>
    </source>
</evidence>
<organism evidence="1 2">
    <name type="scientific">Flavobacterium magnum</name>
    <dbReference type="NCBI Taxonomy" id="2162713"/>
    <lineage>
        <taxon>Bacteria</taxon>
        <taxon>Pseudomonadati</taxon>
        <taxon>Bacteroidota</taxon>
        <taxon>Flavobacteriia</taxon>
        <taxon>Flavobacteriales</taxon>
        <taxon>Flavobacteriaceae</taxon>
        <taxon>Flavobacterium</taxon>
    </lineage>
</organism>
<dbReference type="AlphaFoldDB" id="A0A2S0RBR5"/>
<sequence>MSAVIFKLTFFLRRLVSRASGATAILIKPGAASWPGAARGMAAAAHSPQGEDYSEQPGP</sequence>
<evidence type="ECO:0000313" key="1">
    <source>
        <dbReference type="EMBL" id="AWA29096.1"/>
    </source>
</evidence>
<dbReference type="KEGG" id="fmg:HYN48_02785"/>
<reference evidence="1 2" key="1">
    <citation type="submission" date="2018-04" db="EMBL/GenBank/DDBJ databases">
        <title>Genome sequencing of Flavobacterium sp. HYN0048.</title>
        <authorList>
            <person name="Yi H."/>
            <person name="Baek C."/>
        </authorList>
    </citation>
    <scope>NUCLEOTIDE SEQUENCE [LARGE SCALE GENOMIC DNA]</scope>
    <source>
        <strain evidence="1 2">HYN0048</strain>
    </source>
</reference>
<name>A0A2S0RBR5_9FLAO</name>
<gene>
    <name evidence="1" type="ORF">HYN48_02785</name>
</gene>
<protein>
    <submittedName>
        <fullName evidence="1">Uncharacterized protein</fullName>
    </submittedName>
</protein>
<dbReference type="Proteomes" id="UP000244193">
    <property type="component" value="Chromosome"/>
</dbReference>
<proteinExistence type="predicted"/>
<keyword evidence="2" id="KW-1185">Reference proteome</keyword>